<dbReference type="InterPro" id="IPR002423">
    <property type="entry name" value="Cpn60/GroEL/TCP-1"/>
</dbReference>
<dbReference type="InterPro" id="IPR001844">
    <property type="entry name" value="Cpn60/GroEL"/>
</dbReference>
<organism evidence="6 7">
    <name type="scientific">Chlamydia psittaci 99DC5</name>
    <dbReference type="NCBI Taxonomy" id="1112251"/>
    <lineage>
        <taxon>Bacteria</taxon>
        <taxon>Pseudomonadati</taxon>
        <taxon>Chlamydiota</taxon>
        <taxon>Chlamydiia</taxon>
        <taxon>Chlamydiales</taxon>
        <taxon>Chlamydiaceae</taxon>
        <taxon>Chlamydia/Chlamydophila group</taxon>
        <taxon>Chlamydia</taxon>
    </lineage>
</organism>
<comment type="caution">
    <text evidence="6">The sequence shown here is derived from an EMBL/GenBank/DDBJ whole genome shotgun (WGS) entry which is preliminary data.</text>
</comment>
<dbReference type="InterPro" id="IPR027409">
    <property type="entry name" value="GroEL-like_apical_dom_sf"/>
</dbReference>
<comment type="function">
    <text evidence="5">Together with its co-chaperonin GroES, plays an essential role in assisting protein folding. The GroEL-GroES system forms a nano-cage that allows encapsulation of the non-native substrate proteins and provides a physical environment optimized to promote and accelerate protein folding.</text>
</comment>
<evidence type="ECO:0000313" key="6">
    <source>
        <dbReference type="EMBL" id="EPJ28666.1"/>
    </source>
</evidence>
<evidence type="ECO:0000256" key="5">
    <source>
        <dbReference type="RuleBase" id="RU000419"/>
    </source>
</evidence>
<protein>
    <recommendedName>
        <fullName evidence="5">60 kDa chaperonin</fullName>
    </recommendedName>
</protein>
<dbReference type="Gene3D" id="1.10.560.10">
    <property type="entry name" value="GroEL-like equatorial domain"/>
    <property type="match status" value="1"/>
</dbReference>
<dbReference type="NCBIfam" id="NF038369">
    <property type="entry name" value="GroEL3_Chlamy"/>
    <property type="match status" value="1"/>
</dbReference>
<evidence type="ECO:0000256" key="2">
    <source>
        <dbReference type="ARBA" id="ARBA00023186"/>
    </source>
</evidence>
<comment type="similarity">
    <text evidence="1 4">Belongs to the chaperonin (HSP60) family.</text>
</comment>
<proteinExistence type="inferred from homology"/>
<name>A0ABN0MQM9_CHLPS</name>
<dbReference type="InterPro" id="IPR027410">
    <property type="entry name" value="TCP-1-like_intermed_sf"/>
</dbReference>
<gene>
    <name evidence="6" type="ORF">CP99DC5_0255</name>
</gene>
<evidence type="ECO:0000256" key="1">
    <source>
        <dbReference type="ARBA" id="ARBA00006607"/>
    </source>
</evidence>
<sequence>MLDKENSLYDTDKKLFHGIDKVFHSIKDHYGPLLSSHSFFENQGYRVLSRITLADPYENIGVDFAKAMAKQIHKKYLDGITTSIILLYALLKESYIFLDQGLSLYKLCCALRKMKEKLLTSLKKHAWPLKDGNKAKGIVFSALPDLTIASEMAEAFASVGSDGFILLSQLEMSHIQITQGLKIPCGYSSPHFISQSTQRTILLSQPRVFVTDKKITTVLCFLPLLQELRENGEHLLIFCNGIDPDVLSTFTVNKLEDLLEIVVVDLSRYPDLDPTLSEDITLFTGTNVFSQDFSPTTRLPERVSLGSCASIEISEEETIIIRGHSVSEVLALKIHQIEEEIRTSSCQERKTLLIKRKHRLQNAVAVVPVREENKLFYSLALATLTAAVDKGYIPGGGAGLFYASLNLCGEEELSEEEQAAIKILQMCCRAPLEQLIRNMKLESQVVLDKLLSLSTPSLGMNVISQQIEDLIASGILDPLSKIEDIFSLALETGLKILSSKVIITHANK</sequence>
<dbReference type="PANTHER" id="PTHR45633">
    <property type="entry name" value="60 KDA HEAT SHOCK PROTEIN, MITOCHONDRIAL"/>
    <property type="match status" value="1"/>
</dbReference>
<keyword evidence="7" id="KW-1185">Reference proteome</keyword>
<keyword evidence="3" id="KW-0413">Isomerase</keyword>
<dbReference type="PRINTS" id="PR00298">
    <property type="entry name" value="CHAPERONIN60"/>
</dbReference>
<dbReference type="Gene3D" id="3.30.260.10">
    <property type="entry name" value="TCP-1-like chaperonin intermediate domain"/>
    <property type="match status" value="1"/>
</dbReference>
<evidence type="ECO:0000256" key="3">
    <source>
        <dbReference type="ARBA" id="ARBA00023235"/>
    </source>
</evidence>
<dbReference type="RefSeq" id="WP_014944016.1">
    <property type="nucleotide sequence ID" value="NZ_KE356190.1"/>
</dbReference>
<dbReference type="InterPro" id="IPR027413">
    <property type="entry name" value="GROEL-like_equatorial_sf"/>
</dbReference>
<comment type="subunit">
    <text evidence="5">Forms a cylinder of 14 subunits composed of two heptameric rings stacked back-to-back. Interacts with the co-chaperonin GroES.</text>
</comment>
<dbReference type="Pfam" id="PF00118">
    <property type="entry name" value="Cpn60_TCP1"/>
    <property type="match status" value="1"/>
</dbReference>
<reference evidence="6 7" key="1">
    <citation type="submission" date="2013-04" db="EMBL/GenBank/DDBJ databases">
        <title>Genome sequence of Chlamydia psittaci 99DC5.</title>
        <authorList>
            <person name="Huot-Creasy H."/>
            <person name="McCracken C.L."/>
            <person name="Humphries M."/>
            <person name="Sachse K."/>
            <person name="Laroucau K."/>
            <person name="Bavoil P."/>
            <person name="Myers G.S."/>
        </authorList>
    </citation>
    <scope>NUCLEOTIDE SEQUENCE [LARGE SCALE GENOMIC DNA]</scope>
    <source>
        <strain evidence="6 7">99DC5</strain>
    </source>
</reference>
<dbReference type="SUPFAM" id="SSF52029">
    <property type="entry name" value="GroEL apical domain-like"/>
    <property type="match status" value="1"/>
</dbReference>
<accession>A0ABN0MQM9</accession>
<dbReference type="Gene3D" id="3.50.7.10">
    <property type="entry name" value="GroEL"/>
    <property type="match status" value="1"/>
</dbReference>
<dbReference type="Proteomes" id="UP000014627">
    <property type="component" value="Unassembled WGS sequence"/>
</dbReference>
<dbReference type="EMBL" id="ATLC01000044">
    <property type="protein sequence ID" value="EPJ28666.1"/>
    <property type="molecule type" value="Genomic_DNA"/>
</dbReference>
<keyword evidence="2" id="KW-0143">Chaperone</keyword>
<evidence type="ECO:0000256" key="4">
    <source>
        <dbReference type="RuleBase" id="RU000418"/>
    </source>
</evidence>
<dbReference type="SUPFAM" id="SSF48592">
    <property type="entry name" value="GroEL equatorial domain-like"/>
    <property type="match status" value="1"/>
</dbReference>
<evidence type="ECO:0000313" key="7">
    <source>
        <dbReference type="Proteomes" id="UP000014627"/>
    </source>
</evidence>